<reference evidence="1 2" key="1">
    <citation type="journal article" date="2018" name="Nat. Ecol. Evol.">
        <title>Pezizomycetes genomes reveal the molecular basis of ectomycorrhizal truffle lifestyle.</title>
        <authorList>
            <person name="Murat C."/>
            <person name="Payen T."/>
            <person name="Noel B."/>
            <person name="Kuo A."/>
            <person name="Morin E."/>
            <person name="Chen J."/>
            <person name="Kohler A."/>
            <person name="Krizsan K."/>
            <person name="Balestrini R."/>
            <person name="Da Silva C."/>
            <person name="Montanini B."/>
            <person name="Hainaut M."/>
            <person name="Levati E."/>
            <person name="Barry K.W."/>
            <person name="Belfiori B."/>
            <person name="Cichocki N."/>
            <person name="Clum A."/>
            <person name="Dockter R.B."/>
            <person name="Fauchery L."/>
            <person name="Guy J."/>
            <person name="Iotti M."/>
            <person name="Le Tacon F."/>
            <person name="Lindquist E.A."/>
            <person name="Lipzen A."/>
            <person name="Malagnac F."/>
            <person name="Mello A."/>
            <person name="Molinier V."/>
            <person name="Miyauchi S."/>
            <person name="Poulain J."/>
            <person name="Riccioni C."/>
            <person name="Rubini A."/>
            <person name="Sitrit Y."/>
            <person name="Splivallo R."/>
            <person name="Traeger S."/>
            <person name="Wang M."/>
            <person name="Zifcakova L."/>
            <person name="Wipf D."/>
            <person name="Zambonelli A."/>
            <person name="Paolocci F."/>
            <person name="Nowrousian M."/>
            <person name="Ottonello S."/>
            <person name="Baldrian P."/>
            <person name="Spatafora J.W."/>
            <person name="Henrissat B."/>
            <person name="Nagy L.G."/>
            <person name="Aury J.M."/>
            <person name="Wincker P."/>
            <person name="Grigoriev I.V."/>
            <person name="Bonfante P."/>
            <person name="Martin F.M."/>
        </authorList>
    </citation>
    <scope>NUCLEOTIDE SEQUENCE [LARGE SCALE GENOMIC DNA]</scope>
    <source>
        <strain evidence="1 2">120613-1</strain>
    </source>
</reference>
<dbReference type="SUPFAM" id="SSF48403">
    <property type="entry name" value="Ankyrin repeat"/>
    <property type="match status" value="1"/>
</dbReference>
<proteinExistence type="predicted"/>
<dbReference type="Proteomes" id="UP000276215">
    <property type="component" value="Unassembled WGS sequence"/>
</dbReference>
<feature type="non-terminal residue" evidence="1">
    <location>
        <position position="1"/>
    </location>
</feature>
<dbReference type="InterPro" id="IPR002110">
    <property type="entry name" value="Ankyrin_rpt"/>
</dbReference>
<dbReference type="Gene3D" id="1.25.40.20">
    <property type="entry name" value="Ankyrin repeat-containing domain"/>
    <property type="match status" value="1"/>
</dbReference>
<evidence type="ECO:0000313" key="2">
    <source>
        <dbReference type="Proteomes" id="UP000276215"/>
    </source>
</evidence>
<dbReference type="AlphaFoldDB" id="A0A3N4J857"/>
<organism evidence="1 2">
    <name type="scientific">Choiromyces venosus 120613-1</name>
    <dbReference type="NCBI Taxonomy" id="1336337"/>
    <lineage>
        <taxon>Eukaryota</taxon>
        <taxon>Fungi</taxon>
        <taxon>Dikarya</taxon>
        <taxon>Ascomycota</taxon>
        <taxon>Pezizomycotina</taxon>
        <taxon>Pezizomycetes</taxon>
        <taxon>Pezizales</taxon>
        <taxon>Tuberaceae</taxon>
        <taxon>Choiromyces</taxon>
    </lineage>
</organism>
<evidence type="ECO:0008006" key="3">
    <source>
        <dbReference type="Google" id="ProtNLM"/>
    </source>
</evidence>
<sequence length="77" mass="8496">DNSGETPPFSRHHKGQVAMVNLLLGRKDIIFNQLGTVGFSAIYLATWGGHEEILGILLAQQHADRNLGNWNGWGRSL</sequence>
<dbReference type="OrthoDB" id="539213at2759"/>
<name>A0A3N4J857_9PEZI</name>
<dbReference type="InterPro" id="IPR036770">
    <property type="entry name" value="Ankyrin_rpt-contain_sf"/>
</dbReference>
<dbReference type="EMBL" id="ML120438">
    <property type="protein sequence ID" value="RPA94386.1"/>
    <property type="molecule type" value="Genomic_DNA"/>
</dbReference>
<protein>
    <recommendedName>
        <fullName evidence="3">Ankyrin</fullName>
    </recommendedName>
</protein>
<accession>A0A3N4J857</accession>
<keyword evidence="2" id="KW-1185">Reference proteome</keyword>
<gene>
    <name evidence="1" type="ORF">L873DRAFT_1701721</name>
</gene>
<evidence type="ECO:0000313" key="1">
    <source>
        <dbReference type="EMBL" id="RPA94386.1"/>
    </source>
</evidence>
<dbReference type="Pfam" id="PF00023">
    <property type="entry name" value="Ank"/>
    <property type="match status" value="1"/>
</dbReference>